<sequence length="300" mass="32918">MTKRPTKNIRNITETKAHAVRPSVVDTSAAPSVSGLGAQSHNARDVKYGTRDGNGQRHTCSGAHNRSSPYWQSAIHGPDTVDDRCTRLDLNLCMIDDAETAHDRFGETQLEALSRKLQQHKMEQGVNRANRDWIEASFAEWNSNLDECVSCMTADHVAFLCVAMADMLAVRDALIVSLVVGGQTTIGTSAMLDMASNPQDPANVARMYRLLNQSFNDERCFPDRGRCVCGIDMLEAMAGRVAGRFEVQPLTVAAYASWWLGSEKALGYAERALDLDQGCTLARIICSAIAQDLGPAWLRQ</sequence>
<gene>
    <name evidence="1" type="ORF">GA0061077_0241</name>
</gene>
<reference evidence="2" key="1">
    <citation type="submission" date="2016-08" db="EMBL/GenBank/DDBJ databases">
        <authorList>
            <person name="Varghese N."/>
            <person name="Submissions Spin"/>
        </authorList>
    </citation>
    <scope>NUCLEOTIDE SEQUENCE [LARGE SCALE GENOMIC DNA]</scope>
    <source>
        <strain evidence="2">R-52791</strain>
    </source>
</reference>
<evidence type="ECO:0008006" key="3">
    <source>
        <dbReference type="Google" id="ProtNLM"/>
    </source>
</evidence>
<dbReference type="STRING" id="1505727.GA0061077_0241"/>
<organism evidence="1 2">
    <name type="scientific">Bifidobacterium commune</name>
    <dbReference type="NCBI Taxonomy" id="1505727"/>
    <lineage>
        <taxon>Bacteria</taxon>
        <taxon>Bacillati</taxon>
        <taxon>Actinomycetota</taxon>
        <taxon>Actinomycetes</taxon>
        <taxon>Bifidobacteriales</taxon>
        <taxon>Bifidobacteriaceae</taxon>
        <taxon>Bifidobacterium</taxon>
    </lineage>
</organism>
<evidence type="ECO:0000313" key="1">
    <source>
        <dbReference type="EMBL" id="SCC78394.1"/>
    </source>
</evidence>
<dbReference type="AlphaFoldDB" id="A0A1C4H0E1"/>
<accession>A0A1C4H0E1</accession>
<protein>
    <recommendedName>
        <fullName evidence="3">DUF4192 family protein</fullName>
    </recommendedName>
</protein>
<dbReference type="EMBL" id="FMBL01000001">
    <property type="protein sequence ID" value="SCC78394.1"/>
    <property type="molecule type" value="Genomic_DNA"/>
</dbReference>
<dbReference type="Proteomes" id="UP000242610">
    <property type="component" value="Unassembled WGS sequence"/>
</dbReference>
<name>A0A1C4H0E1_9BIFI</name>
<evidence type="ECO:0000313" key="2">
    <source>
        <dbReference type="Proteomes" id="UP000242610"/>
    </source>
</evidence>
<proteinExistence type="predicted"/>
<keyword evidence="2" id="KW-1185">Reference proteome</keyword>